<protein>
    <submittedName>
        <fullName evidence="3">Uncharacterized protein</fullName>
    </submittedName>
</protein>
<accession>A0A3L8P0I8</accession>
<keyword evidence="4" id="KW-1185">Reference proteome</keyword>
<feature type="compositionally biased region" description="Low complexity" evidence="1">
    <location>
        <begin position="113"/>
        <end position="131"/>
    </location>
</feature>
<evidence type="ECO:0000256" key="2">
    <source>
        <dbReference type="SAM" id="Phobius"/>
    </source>
</evidence>
<evidence type="ECO:0000313" key="3">
    <source>
        <dbReference type="EMBL" id="RLV48099.1"/>
    </source>
</evidence>
<dbReference type="EMBL" id="RDBE01000010">
    <property type="protein sequence ID" value="RLV48099.1"/>
    <property type="molecule type" value="Genomic_DNA"/>
</dbReference>
<dbReference type="RefSeq" id="WP_121807606.1">
    <property type="nucleotide sequence ID" value="NZ_RDBE01000010.1"/>
</dbReference>
<evidence type="ECO:0000313" key="4">
    <source>
        <dbReference type="Proteomes" id="UP000281708"/>
    </source>
</evidence>
<sequence length="229" mass="22465">MSQDQGPDEAEEWARRALAEARLDTPVPPEVAARLDDRLAGLVAERASARPPAPRSSARRLRVGPVVLAAAAVAAVVAVAVPVVRGMGDGLQTTSRGSASSASKQAGTDPESDAGGSSASGSASPQGLAPSARVGLTHVPQLTSGRFGAGVEQSLPQLRQAAAAYALGGTETSSSCSARPAAGATGALALVDGKPVLVELGAVSGGERSVRALSCADGSVVASATVPAS</sequence>
<dbReference type="Proteomes" id="UP000281708">
    <property type="component" value="Unassembled WGS sequence"/>
</dbReference>
<dbReference type="AlphaFoldDB" id="A0A3L8P0I8"/>
<organism evidence="3 4">
    <name type="scientific">Nocardioides mangrovicus</name>
    <dbReference type="NCBI Taxonomy" id="2478913"/>
    <lineage>
        <taxon>Bacteria</taxon>
        <taxon>Bacillati</taxon>
        <taxon>Actinomycetota</taxon>
        <taxon>Actinomycetes</taxon>
        <taxon>Propionibacteriales</taxon>
        <taxon>Nocardioidaceae</taxon>
        <taxon>Nocardioides</taxon>
    </lineage>
</organism>
<name>A0A3L8P0I8_9ACTN</name>
<feature type="transmembrane region" description="Helical" evidence="2">
    <location>
        <begin position="63"/>
        <end position="84"/>
    </location>
</feature>
<feature type="compositionally biased region" description="Polar residues" evidence="1">
    <location>
        <begin position="91"/>
        <end position="106"/>
    </location>
</feature>
<gene>
    <name evidence="3" type="ORF">D9V37_18630</name>
</gene>
<reference evidence="3 4" key="1">
    <citation type="submission" date="2018-10" db="EMBL/GenBank/DDBJ databases">
        <title>Marmoricola sp. 4Q3S-7 whole genome shotgun sequence.</title>
        <authorList>
            <person name="Li F."/>
        </authorList>
    </citation>
    <scope>NUCLEOTIDE SEQUENCE [LARGE SCALE GENOMIC DNA]</scope>
    <source>
        <strain evidence="3 4">4Q3S-7</strain>
    </source>
</reference>
<keyword evidence="2" id="KW-0472">Membrane</keyword>
<evidence type="ECO:0000256" key="1">
    <source>
        <dbReference type="SAM" id="MobiDB-lite"/>
    </source>
</evidence>
<comment type="caution">
    <text evidence="3">The sequence shown here is derived from an EMBL/GenBank/DDBJ whole genome shotgun (WGS) entry which is preliminary data.</text>
</comment>
<keyword evidence="2" id="KW-0812">Transmembrane</keyword>
<proteinExistence type="predicted"/>
<feature type="region of interest" description="Disordered" evidence="1">
    <location>
        <begin position="90"/>
        <end position="131"/>
    </location>
</feature>
<keyword evidence="2" id="KW-1133">Transmembrane helix</keyword>